<gene>
    <name evidence="2" type="ORF">EST54_09635</name>
</gene>
<evidence type="ECO:0000313" key="2">
    <source>
        <dbReference type="EMBL" id="RXS68232.1"/>
    </source>
</evidence>
<keyword evidence="3" id="KW-1185">Reference proteome</keyword>
<evidence type="ECO:0000313" key="3">
    <source>
        <dbReference type="Proteomes" id="UP000289482"/>
    </source>
</evidence>
<sequence length="327" mass="35741">MTGGRGDPGLLDRMVRGSLGWLDEARGFFRLPPNVTTDADPNLTLKPLGELAELTQLIGVLHPRDEIRQAARGLFAFAWNETRDGELFAELIHGEPFATYPVELYGTFAQAGLRHADADALVQTTTRLRGWRVAREDHTRTLNVLNAERRLGLRQHADFASVLALTGLGRLPEPWTLDRKSVYGVTHDVFHLTDWGRNRQRLSPEFAGYLRLWLPSWLDTWLEEEMWDLVGELLAVTACLPAAPFDPVAWQRLATAQAADGSVPEIGAAPSSGDPAEAFLACYHSTLVTAFAATLARIACDEAEAGPVAGDPALVGGRTPCESENAP</sequence>
<comment type="caution">
    <text evidence="2">The sequence shown here is derived from an EMBL/GenBank/DDBJ whole genome shotgun (WGS) entry which is preliminary data.</text>
</comment>
<dbReference type="GeneID" id="95778254"/>
<dbReference type="Pfam" id="PF21836">
    <property type="entry name" value="DUF6895"/>
    <property type="match status" value="1"/>
</dbReference>
<feature type="domain" description="DUF6895" evidence="1">
    <location>
        <begin position="16"/>
        <end position="294"/>
    </location>
</feature>
<dbReference type="Proteomes" id="UP000289482">
    <property type="component" value="Unassembled WGS sequence"/>
</dbReference>
<accession>A0A4Q1QYQ0</accession>
<dbReference type="InterPro" id="IPR054190">
    <property type="entry name" value="DUF6895"/>
</dbReference>
<dbReference type="RefSeq" id="WP_129247051.1">
    <property type="nucleotide sequence ID" value="NZ_CBDRGM010000059.1"/>
</dbReference>
<dbReference type="EMBL" id="SDIF01000019">
    <property type="protein sequence ID" value="RXS68232.1"/>
    <property type="molecule type" value="Genomic_DNA"/>
</dbReference>
<proteinExistence type="predicted"/>
<organism evidence="2 3">
    <name type="scientific">Streptomyces sioyaensis</name>
    <dbReference type="NCBI Taxonomy" id="67364"/>
    <lineage>
        <taxon>Bacteria</taxon>
        <taxon>Bacillati</taxon>
        <taxon>Actinomycetota</taxon>
        <taxon>Actinomycetes</taxon>
        <taxon>Kitasatosporales</taxon>
        <taxon>Streptomycetaceae</taxon>
        <taxon>Streptomyces</taxon>
    </lineage>
</organism>
<dbReference type="AlphaFoldDB" id="A0A4Q1QYQ0"/>
<evidence type="ECO:0000259" key="1">
    <source>
        <dbReference type="Pfam" id="PF21836"/>
    </source>
</evidence>
<protein>
    <recommendedName>
        <fullName evidence="1">DUF6895 domain-containing protein</fullName>
    </recommendedName>
</protein>
<name>A0A4Q1QYQ0_9ACTN</name>
<reference evidence="2 3" key="1">
    <citation type="submission" date="2019-01" db="EMBL/GenBank/DDBJ databases">
        <title>Draft genome sequences of the type strain Streptomyces sioyaensis DSM 40032 and its novel strain, TM32, a thermotolerant antibiotics-producing actinobacterium.</title>
        <authorList>
            <person name="Nakaew N."/>
            <person name="Lumyong S."/>
            <person name="Sloan W.T."/>
            <person name="Sungthong R."/>
        </authorList>
    </citation>
    <scope>NUCLEOTIDE SEQUENCE [LARGE SCALE GENOMIC DNA]</scope>
    <source>
        <strain evidence="2 3">DSM 40032</strain>
    </source>
</reference>